<feature type="signal peptide" evidence="6">
    <location>
        <begin position="1"/>
        <end position="20"/>
    </location>
</feature>
<feature type="region of interest" description="Disordered" evidence="5">
    <location>
        <begin position="513"/>
        <end position="545"/>
    </location>
</feature>
<comment type="pathway">
    <text evidence="1 4">Carotenoid biosynthesis.</text>
</comment>
<evidence type="ECO:0000256" key="1">
    <source>
        <dbReference type="ARBA" id="ARBA00004829"/>
    </source>
</evidence>
<dbReference type="Pfam" id="PF01593">
    <property type="entry name" value="Amino_oxidase"/>
    <property type="match status" value="1"/>
</dbReference>
<evidence type="ECO:0000256" key="4">
    <source>
        <dbReference type="RuleBase" id="RU362075"/>
    </source>
</evidence>
<dbReference type="SUPFAM" id="SSF51905">
    <property type="entry name" value="FAD/NAD(P)-binding domain"/>
    <property type="match status" value="1"/>
</dbReference>
<evidence type="ECO:0000256" key="2">
    <source>
        <dbReference type="ARBA" id="ARBA00022746"/>
    </source>
</evidence>
<dbReference type="InterPro" id="IPR036188">
    <property type="entry name" value="FAD/NAD-bd_sf"/>
</dbReference>
<dbReference type="InterPro" id="IPR002937">
    <property type="entry name" value="Amino_oxidase"/>
</dbReference>
<evidence type="ECO:0000256" key="3">
    <source>
        <dbReference type="ARBA" id="ARBA00023002"/>
    </source>
</evidence>
<feature type="domain" description="Amine oxidase" evidence="7">
    <location>
        <begin position="14"/>
        <end position="504"/>
    </location>
</feature>
<dbReference type="InterPro" id="IPR014105">
    <property type="entry name" value="Carotenoid/retinoid_OxRdtase"/>
</dbReference>
<dbReference type="PANTHER" id="PTHR43734">
    <property type="entry name" value="PHYTOENE DESATURASE"/>
    <property type="match status" value="1"/>
</dbReference>
<dbReference type="NCBIfam" id="TIGR02734">
    <property type="entry name" value="crtI_fam"/>
    <property type="match status" value="1"/>
</dbReference>
<comment type="similarity">
    <text evidence="4">Belongs to the carotenoid/retinoid oxidoreductase family.</text>
</comment>
<reference evidence="8 9" key="1">
    <citation type="submission" date="2013-08" db="EMBL/GenBank/DDBJ databases">
        <title>The genome sequence of Knoellia flava.</title>
        <authorList>
            <person name="Zhu W."/>
            <person name="Wang G."/>
        </authorList>
    </citation>
    <scope>NUCLEOTIDE SEQUENCE [LARGE SCALE GENOMIC DNA]</scope>
    <source>
        <strain evidence="8 9">TL1</strain>
    </source>
</reference>
<dbReference type="PRINTS" id="PR00419">
    <property type="entry name" value="ADXRDTASE"/>
</dbReference>
<dbReference type="Gene3D" id="3.50.50.60">
    <property type="entry name" value="FAD/NAD(P)-binding domain"/>
    <property type="match status" value="2"/>
</dbReference>
<feature type="compositionally biased region" description="Low complexity" evidence="5">
    <location>
        <begin position="514"/>
        <end position="545"/>
    </location>
</feature>
<proteinExistence type="inferred from homology"/>
<evidence type="ECO:0000256" key="6">
    <source>
        <dbReference type="SAM" id="SignalP"/>
    </source>
</evidence>
<evidence type="ECO:0000259" key="7">
    <source>
        <dbReference type="Pfam" id="PF01593"/>
    </source>
</evidence>
<keyword evidence="2 4" id="KW-0125">Carotenoid biosynthesis</keyword>
<evidence type="ECO:0000256" key="5">
    <source>
        <dbReference type="SAM" id="MobiDB-lite"/>
    </source>
</evidence>
<name>A0ABR4XF88_9MICO</name>
<dbReference type="Proteomes" id="UP000029990">
    <property type="component" value="Unassembled WGS sequence"/>
</dbReference>
<evidence type="ECO:0000313" key="9">
    <source>
        <dbReference type="Proteomes" id="UP000029990"/>
    </source>
</evidence>
<comment type="caution">
    <text evidence="8">The sequence shown here is derived from an EMBL/GenBank/DDBJ whole genome shotgun (WGS) entry which is preliminary data.</text>
</comment>
<evidence type="ECO:0000313" key="8">
    <source>
        <dbReference type="EMBL" id="KGN33431.1"/>
    </source>
</evidence>
<feature type="chain" id="PRO_5045988888" evidence="6">
    <location>
        <begin position="21"/>
        <end position="545"/>
    </location>
</feature>
<sequence length="545" mass="58267">MSTRRRVVVIGGGVSGLAAAALLARDGHDVELHDRGEVVGGRAGRWASDGFVFDTGPSWWLMTDVFDHFFRLLGTTTEAELDLERLEPAYRVFFEGDPTPLEVRSGRDEVVETFEAVEPGAGDAIARYLDSARSTYDLAVQRFLYTTFESFTPLVRLQVLRRLGRLGRLLTQPLESFVAGQVRDVRLRQVLGYPAVFLGTSPKRAPALYHLMSHLDLVEGVHYPHGGFARLVDRMAALAEAEGVRIVTGSTATAIETEPLEGRGRRARVTGVRVRDDSGESLRPADLVVAATDLHHVETELLPADLREHSDAWWERRDPGPGAVLVLLGVRGRVPELAHHSLLFTTDWQRHFDVLHGSGDPMPDPASIYVCRPSATDPTVAPDGDENLFVLVPTPADPGLGAGGVDGAGDEAVERIADAAIAQIAAWAGVPDLAERVVVRRTIGPKDFETDLNAWSGGALGPAHTTTQSAFFRGRVSSGTVEGLHFAGSSTIPGIGLPMCLISAEVVLKSVRGDSSTTPLPEPLTPTATGAAGVGADDSTAGRGS</sequence>
<keyword evidence="3 4" id="KW-0560">Oxidoreductase</keyword>
<dbReference type="EMBL" id="AVPI01000012">
    <property type="protein sequence ID" value="KGN33431.1"/>
    <property type="molecule type" value="Genomic_DNA"/>
</dbReference>
<dbReference type="RefSeq" id="WP_052116950.1">
    <property type="nucleotide sequence ID" value="NZ_AVPI01000012.1"/>
</dbReference>
<keyword evidence="6" id="KW-0732">Signal</keyword>
<accession>A0ABR4XF88</accession>
<protein>
    <submittedName>
        <fullName evidence="8">Phytoene dehydrogenase</fullName>
    </submittedName>
</protein>
<organism evidence="8 9">
    <name type="scientific">Knoellia flava TL1</name>
    <dbReference type="NCBI Taxonomy" id="1385518"/>
    <lineage>
        <taxon>Bacteria</taxon>
        <taxon>Bacillati</taxon>
        <taxon>Actinomycetota</taxon>
        <taxon>Actinomycetes</taxon>
        <taxon>Micrococcales</taxon>
        <taxon>Intrasporangiaceae</taxon>
        <taxon>Knoellia</taxon>
    </lineage>
</organism>
<keyword evidence="9" id="KW-1185">Reference proteome</keyword>
<gene>
    <name evidence="8" type="ORF">N798_05445</name>
</gene>
<dbReference type="PANTHER" id="PTHR43734:SF1">
    <property type="entry name" value="PHYTOENE DESATURASE"/>
    <property type="match status" value="1"/>
</dbReference>